<evidence type="ECO:0000313" key="11">
    <source>
        <dbReference type="Proteomes" id="UP001148838"/>
    </source>
</evidence>
<feature type="domain" description="AMP-dependent synthetase/ligase" evidence="8">
    <location>
        <begin position="37"/>
        <end position="423"/>
    </location>
</feature>
<evidence type="ECO:0000256" key="6">
    <source>
        <dbReference type="ARBA" id="ARBA00047319"/>
    </source>
</evidence>
<dbReference type="InterPro" id="IPR020845">
    <property type="entry name" value="AMP-binding_CS"/>
</dbReference>
<feature type="domain" description="AMP-binding enzyme C-terminal" evidence="9">
    <location>
        <begin position="479"/>
        <end position="554"/>
    </location>
</feature>
<dbReference type="InterPro" id="IPR042099">
    <property type="entry name" value="ANL_N_sf"/>
</dbReference>
<keyword evidence="11" id="KW-1185">Reference proteome</keyword>
<evidence type="ECO:0000256" key="5">
    <source>
        <dbReference type="ARBA" id="ARBA00039638"/>
    </source>
</evidence>
<dbReference type="PROSITE" id="PS00455">
    <property type="entry name" value="AMP_BINDING"/>
    <property type="match status" value="1"/>
</dbReference>
<dbReference type="PANTHER" id="PTHR43201">
    <property type="entry name" value="ACYL-COA SYNTHETASE"/>
    <property type="match status" value="1"/>
</dbReference>
<evidence type="ECO:0000259" key="8">
    <source>
        <dbReference type="Pfam" id="PF00501"/>
    </source>
</evidence>
<comment type="catalytic activity">
    <reaction evidence="7">
        <text>a medium-chain fatty acid + ATP + CoA = a medium-chain fatty acyl-CoA + AMP + diphosphate</text>
        <dbReference type="Rhea" id="RHEA:48340"/>
        <dbReference type="ChEBI" id="CHEBI:30616"/>
        <dbReference type="ChEBI" id="CHEBI:33019"/>
        <dbReference type="ChEBI" id="CHEBI:57287"/>
        <dbReference type="ChEBI" id="CHEBI:59558"/>
        <dbReference type="ChEBI" id="CHEBI:90546"/>
        <dbReference type="ChEBI" id="CHEBI:456215"/>
        <dbReference type="EC" id="6.2.1.2"/>
    </reaction>
</comment>
<accession>A0ABQ8SNI2</accession>
<keyword evidence="2" id="KW-0436">Ligase</keyword>
<evidence type="ECO:0000313" key="10">
    <source>
        <dbReference type="EMBL" id="KAJ4435732.1"/>
    </source>
</evidence>
<dbReference type="InterPro" id="IPR000873">
    <property type="entry name" value="AMP-dep_synth/lig_dom"/>
</dbReference>
<organism evidence="10 11">
    <name type="scientific">Periplaneta americana</name>
    <name type="common">American cockroach</name>
    <name type="synonym">Blatta americana</name>
    <dbReference type="NCBI Taxonomy" id="6978"/>
    <lineage>
        <taxon>Eukaryota</taxon>
        <taxon>Metazoa</taxon>
        <taxon>Ecdysozoa</taxon>
        <taxon>Arthropoda</taxon>
        <taxon>Hexapoda</taxon>
        <taxon>Insecta</taxon>
        <taxon>Pterygota</taxon>
        <taxon>Neoptera</taxon>
        <taxon>Polyneoptera</taxon>
        <taxon>Dictyoptera</taxon>
        <taxon>Blattodea</taxon>
        <taxon>Blattoidea</taxon>
        <taxon>Blattidae</taxon>
        <taxon>Blattinae</taxon>
        <taxon>Periplaneta</taxon>
    </lineage>
</organism>
<dbReference type="Gene3D" id="3.40.50.12780">
    <property type="entry name" value="N-terminal domain of ligase-like"/>
    <property type="match status" value="1"/>
</dbReference>
<dbReference type="InterPro" id="IPR045851">
    <property type="entry name" value="AMP-bd_C_sf"/>
</dbReference>
<proteinExistence type="inferred from homology"/>
<dbReference type="PANTHER" id="PTHR43201:SF5">
    <property type="entry name" value="MEDIUM-CHAIN ACYL-COA LIGASE ACSF2, MITOCHONDRIAL"/>
    <property type="match status" value="1"/>
</dbReference>
<sequence length="577" mass="64564">MTEQEPVITPSYKPSYWHNPGTEPLSPLTVGQLVDIAADKWGDRTSLISLYQGHRFTFAEVREKADQLAAGLVQLGLQKGDRMAIWGPNSSQWFISRIAAARAGLIAVLIDPSYQPPQLAYSLNKVETKALICPGDSFYQRVQAIVPELGSCPESGVELMCAKIPSLKTIVTTSDKQYRGAYRYEDVITSARPETVRQVKDLQTEIQPDEGTSIQFSSGTTGFPKAALMSHINQVNNAYYIGKRIREEEESESTLVLPVLFCHTSGSVGGILSNLKFGVTIVLPAPTFDIKKTLDAIIEFGADMTFATPSLFVDMLELVQKHNMKFTTLDIVGYGGAPCSQQLAMDMKRVLNITRLTPLYGMTETGINFFGRHEDTLEQMTSKVGYVMPQTEVKVVDKDGKMVPIGTPGELWVRSYSVMKGYWGEEEKTRQFRDDDGWAKTGAFNYRDLFILEEDGYGKIVGRLKDVIIRIGDKIFPVEMEEFFQEHPDIMEAQVFGVPDTRVGEEICVYLRMKEGVTFTEQDVINYCKGKIADYRIPRYIRFAKDFPRSGIGKVIKSKLLDIVKQEIGMSNISTAT</sequence>
<name>A0ABQ8SNI2_PERAM</name>
<evidence type="ECO:0000256" key="7">
    <source>
        <dbReference type="ARBA" id="ARBA00048277"/>
    </source>
</evidence>
<reference evidence="10 11" key="1">
    <citation type="journal article" date="2022" name="Allergy">
        <title>Genome assembly and annotation of Periplaneta americana reveal a comprehensive cockroach allergen profile.</title>
        <authorList>
            <person name="Wang L."/>
            <person name="Xiong Q."/>
            <person name="Saelim N."/>
            <person name="Wang L."/>
            <person name="Nong W."/>
            <person name="Wan A.T."/>
            <person name="Shi M."/>
            <person name="Liu X."/>
            <person name="Cao Q."/>
            <person name="Hui J.H.L."/>
            <person name="Sookrung N."/>
            <person name="Leung T.F."/>
            <person name="Tungtrongchitr A."/>
            <person name="Tsui S.K.W."/>
        </authorList>
    </citation>
    <scope>NUCLEOTIDE SEQUENCE [LARGE SCALE GENOMIC DNA]</scope>
    <source>
        <strain evidence="10">PWHHKU_190912</strain>
    </source>
</reference>
<evidence type="ECO:0000256" key="1">
    <source>
        <dbReference type="ARBA" id="ARBA00006432"/>
    </source>
</evidence>
<evidence type="ECO:0000256" key="2">
    <source>
        <dbReference type="ARBA" id="ARBA00022598"/>
    </source>
</evidence>
<evidence type="ECO:0000256" key="4">
    <source>
        <dbReference type="ARBA" id="ARBA00039009"/>
    </source>
</evidence>
<evidence type="ECO:0000259" key="9">
    <source>
        <dbReference type="Pfam" id="PF13193"/>
    </source>
</evidence>
<dbReference type="InterPro" id="IPR025110">
    <property type="entry name" value="AMP-bd_C"/>
</dbReference>
<comment type="catalytic activity">
    <reaction evidence="6">
        <text>octanoate + ATP + CoA = octanoyl-CoA + AMP + diphosphate</text>
        <dbReference type="Rhea" id="RHEA:33631"/>
        <dbReference type="ChEBI" id="CHEBI:25646"/>
        <dbReference type="ChEBI" id="CHEBI:30616"/>
        <dbReference type="ChEBI" id="CHEBI:33019"/>
        <dbReference type="ChEBI" id="CHEBI:57287"/>
        <dbReference type="ChEBI" id="CHEBI:57386"/>
        <dbReference type="ChEBI" id="CHEBI:456215"/>
    </reaction>
</comment>
<dbReference type="Pfam" id="PF13193">
    <property type="entry name" value="AMP-binding_C"/>
    <property type="match status" value="1"/>
</dbReference>
<gene>
    <name evidence="10" type="ORF">ANN_18349</name>
</gene>
<dbReference type="Proteomes" id="UP001148838">
    <property type="component" value="Unassembled WGS sequence"/>
</dbReference>
<dbReference type="EMBL" id="JAJSOF020000023">
    <property type="protein sequence ID" value="KAJ4435732.1"/>
    <property type="molecule type" value="Genomic_DNA"/>
</dbReference>
<evidence type="ECO:0000256" key="3">
    <source>
        <dbReference type="ARBA" id="ARBA00037247"/>
    </source>
</evidence>
<dbReference type="Pfam" id="PF00501">
    <property type="entry name" value="AMP-binding"/>
    <property type="match status" value="1"/>
</dbReference>
<dbReference type="Gene3D" id="3.30.300.30">
    <property type="match status" value="1"/>
</dbReference>
<dbReference type="SUPFAM" id="SSF56801">
    <property type="entry name" value="Acetyl-CoA synthetase-like"/>
    <property type="match status" value="1"/>
</dbReference>
<comment type="similarity">
    <text evidence="1">Belongs to the ATP-dependent AMP-binding enzyme family.</text>
</comment>
<dbReference type="EC" id="6.2.1.2" evidence="4"/>
<comment type="caution">
    <text evidence="10">The sequence shown here is derived from an EMBL/GenBank/DDBJ whole genome shotgun (WGS) entry which is preliminary data.</text>
</comment>
<protein>
    <recommendedName>
        <fullName evidence="5">Medium-chain acyl-CoA ligase ACSF2, mitochondrial</fullName>
        <ecNumber evidence="4">6.2.1.2</ecNumber>
    </recommendedName>
</protein>
<comment type="function">
    <text evidence="3">Acyl-CoA synthases catalyze the initial reaction in fatty acid metabolism, by forming a thioester with CoA. Has some preference toward medium-chain substrates. Plays a role in adipocyte differentiation.</text>
</comment>